<proteinExistence type="inferred from homology"/>
<dbReference type="GO" id="GO:0005524">
    <property type="term" value="F:ATP binding"/>
    <property type="evidence" value="ECO:0007669"/>
    <property type="project" value="UniProtKB-UniRule"/>
</dbReference>
<dbReference type="EC" id="5.6.2.4" evidence="11"/>
<dbReference type="CDD" id="cd18807">
    <property type="entry name" value="SF1_C_UvrD"/>
    <property type="match status" value="1"/>
</dbReference>
<dbReference type="RefSeq" id="WP_123712749.1">
    <property type="nucleotide sequence ID" value="NZ_RKHR01000004.1"/>
</dbReference>
<dbReference type="PANTHER" id="PTHR11070:SF64">
    <property type="entry name" value="ATP-DEPENDENT DNA HELICASE REP"/>
    <property type="match status" value="1"/>
</dbReference>
<reference evidence="15 16" key="1">
    <citation type="submission" date="2018-11" db="EMBL/GenBank/DDBJ databases">
        <title>Genomic Encyclopedia of Type Strains, Phase IV (KMG-IV): sequencing the most valuable type-strain genomes for metagenomic binning, comparative biology and taxonomic classification.</title>
        <authorList>
            <person name="Goeker M."/>
        </authorList>
    </citation>
    <scope>NUCLEOTIDE SEQUENCE [LARGE SCALE GENOMIC DNA]</scope>
    <source>
        <strain evidence="15 16">DSM 100316</strain>
    </source>
</reference>
<dbReference type="InterPro" id="IPR013986">
    <property type="entry name" value="DExx_box_DNA_helicase_dom_sf"/>
</dbReference>
<dbReference type="GO" id="GO:0006260">
    <property type="term" value="P:DNA replication"/>
    <property type="evidence" value="ECO:0007669"/>
    <property type="project" value="UniProtKB-UniRule"/>
</dbReference>
<dbReference type="GO" id="GO:0043138">
    <property type="term" value="F:3'-5' DNA helicase activity"/>
    <property type="evidence" value="ECO:0007669"/>
    <property type="project" value="UniProtKB-UniRule"/>
</dbReference>
<keyword evidence="16" id="KW-1185">Reference proteome</keyword>
<keyword evidence="7 11" id="KW-0238">DNA-binding</keyword>
<dbReference type="InterPro" id="IPR005752">
    <property type="entry name" value="Helicase_Rep"/>
</dbReference>
<dbReference type="Gene3D" id="1.10.10.160">
    <property type="match status" value="1"/>
</dbReference>
<evidence type="ECO:0000313" key="16">
    <source>
        <dbReference type="Proteomes" id="UP000275394"/>
    </source>
</evidence>
<comment type="function">
    <text evidence="11">Rep helicase is a single-stranded DNA-dependent ATPase involved in DNA replication; it can initiate unwinding at a nick in the DNA. It binds to the single-stranded DNA and acts in a progressive fashion along the DNA in the 3' to 5' direction.</text>
</comment>
<keyword evidence="2 11" id="KW-0235">DNA replication</keyword>
<sequence length="673" mass="76451">MSKLNPRQAEAVKYIDGPLLVLAGAGSGKTSVITRKIAYLIEQCGYKAHHIAALTFTNKAAREMKERATTLVKGKAARGLTVSTFHNLGMKIIAQEHRAIGYKKNFSIFDQSDALGIIKELILQDGLEGELDMAEMYQNTISNWKNELIMPGHAISYAKDDETAAAARIYEGYQRLLQAYNAVDFDDLIMVPALLFSEQPEVLARWHRKIRYLLVDEYQDTNGAQYQLVKMLVGDHGKLTVVGDDDQSIYAWRGARPENLFQLQEDYPHLKLVKLEQNYRSTARILKAANVVIANNPHKFEKALWSELGYGDTIRILQTRNEDAELERVCTEIIDQRLRHRREFRDFAILYRGNHQSRLLELKLQAHQIPYQLSGGTSFFSRQEVKDIMAYLKLLINPDDDNSFLRIVNVPRRKLGASTLEALGNYANEQHVSMFAAACSPYQIPGLNEAAITRLEGFAHWLEGVKKNMVSGDPIDAIKEMISDIDYEAWLHQNVASAKAAEKRMENIHYLVDALASALSKVEEQEDGDADIGAAITKLILRDMMERQEEEEDTDQVQLMTLHASKGLEFPHVFIIGCEEEILPHRTSIEEDNIEEERRLAYVGITRAKKTLTLSWASKRKQFGEVIDCIPSRFLDELPQEDVVWEGGETDHEASKRKGKETLKSLKNLLDDF</sequence>
<feature type="domain" description="UvrD-like helicase ATP-binding" evidence="13">
    <location>
        <begin position="2"/>
        <end position="282"/>
    </location>
</feature>
<evidence type="ECO:0000256" key="7">
    <source>
        <dbReference type="ARBA" id="ARBA00023125"/>
    </source>
</evidence>
<dbReference type="Pfam" id="PF13361">
    <property type="entry name" value="UvrD_C"/>
    <property type="match status" value="1"/>
</dbReference>
<evidence type="ECO:0000256" key="2">
    <source>
        <dbReference type="ARBA" id="ARBA00022705"/>
    </source>
</evidence>
<feature type="binding site" evidence="12">
    <location>
        <begin position="23"/>
        <end position="30"/>
    </location>
    <ligand>
        <name>ATP</name>
        <dbReference type="ChEBI" id="CHEBI:30616"/>
    </ligand>
</feature>
<evidence type="ECO:0000256" key="11">
    <source>
        <dbReference type="HAMAP-Rule" id="MF_01920"/>
    </source>
</evidence>
<dbReference type="GO" id="GO:0005829">
    <property type="term" value="C:cytosol"/>
    <property type="evidence" value="ECO:0007669"/>
    <property type="project" value="TreeGrafter"/>
</dbReference>
<keyword evidence="4 11" id="KW-0378">Hydrolase</keyword>
<comment type="catalytic activity">
    <reaction evidence="9 11">
        <text>Couples ATP hydrolysis with the unwinding of duplex DNA by translocating in the 3'-5' direction.</text>
        <dbReference type="EC" id="5.6.2.4"/>
    </reaction>
</comment>
<evidence type="ECO:0000256" key="1">
    <source>
        <dbReference type="ARBA" id="ARBA00009922"/>
    </source>
</evidence>
<evidence type="ECO:0000259" key="14">
    <source>
        <dbReference type="PROSITE" id="PS51217"/>
    </source>
</evidence>
<dbReference type="Gene3D" id="1.10.486.10">
    <property type="entry name" value="PCRA, domain 4"/>
    <property type="match status" value="1"/>
</dbReference>
<dbReference type="AlphaFoldDB" id="A0A3N2DQA3"/>
<keyword evidence="5 11" id="KW-0347">Helicase</keyword>
<comment type="caution">
    <text evidence="15">The sequence shown here is derived from an EMBL/GenBank/DDBJ whole genome shotgun (WGS) entry which is preliminary data.</text>
</comment>
<accession>A0A3N2DQA3</accession>
<dbReference type="InterPro" id="IPR027417">
    <property type="entry name" value="P-loop_NTPase"/>
</dbReference>
<keyword evidence="6 11" id="KW-0067">ATP-binding</keyword>
<dbReference type="PROSITE" id="PS51217">
    <property type="entry name" value="UVRD_HELICASE_CTER"/>
    <property type="match status" value="1"/>
</dbReference>
<dbReference type="NCBIfam" id="TIGR01074">
    <property type="entry name" value="rep"/>
    <property type="match status" value="1"/>
</dbReference>
<evidence type="ECO:0000256" key="12">
    <source>
        <dbReference type="PROSITE-ProRule" id="PRU00560"/>
    </source>
</evidence>
<dbReference type="Gene3D" id="3.40.50.300">
    <property type="entry name" value="P-loop containing nucleotide triphosphate hydrolases"/>
    <property type="match status" value="2"/>
</dbReference>
<dbReference type="InterPro" id="IPR014016">
    <property type="entry name" value="UvrD-like_ATP-bd"/>
</dbReference>
<protein>
    <recommendedName>
        <fullName evidence="11">ATP-dependent DNA helicase Rep</fullName>
        <ecNumber evidence="11">5.6.2.4</ecNumber>
    </recommendedName>
    <alternativeName>
        <fullName evidence="11">DNA 3'-5' helicase Rep</fullName>
    </alternativeName>
</protein>
<dbReference type="PANTHER" id="PTHR11070">
    <property type="entry name" value="UVRD / RECB / PCRA DNA HELICASE FAMILY MEMBER"/>
    <property type="match status" value="1"/>
</dbReference>
<dbReference type="Pfam" id="PF00580">
    <property type="entry name" value="UvrD-helicase"/>
    <property type="match status" value="1"/>
</dbReference>
<evidence type="ECO:0000256" key="3">
    <source>
        <dbReference type="ARBA" id="ARBA00022741"/>
    </source>
</evidence>
<dbReference type="GO" id="GO:0016887">
    <property type="term" value="F:ATP hydrolysis activity"/>
    <property type="evidence" value="ECO:0007669"/>
    <property type="project" value="RHEA"/>
</dbReference>
<dbReference type="GO" id="GO:0003697">
    <property type="term" value="F:single-stranded DNA binding"/>
    <property type="evidence" value="ECO:0007669"/>
    <property type="project" value="UniProtKB-UniRule"/>
</dbReference>
<evidence type="ECO:0000256" key="5">
    <source>
        <dbReference type="ARBA" id="ARBA00022806"/>
    </source>
</evidence>
<keyword evidence="3 11" id="KW-0547">Nucleotide-binding</keyword>
<evidence type="ECO:0000313" key="15">
    <source>
        <dbReference type="EMBL" id="ROS02011.1"/>
    </source>
</evidence>
<name>A0A3N2DQA3_9GAMM</name>
<dbReference type="EMBL" id="RKHR01000004">
    <property type="protein sequence ID" value="ROS02011.1"/>
    <property type="molecule type" value="Genomic_DNA"/>
</dbReference>
<dbReference type="SUPFAM" id="SSF52540">
    <property type="entry name" value="P-loop containing nucleoside triphosphate hydrolases"/>
    <property type="match status" value="1"/>
</dbReference>
<dbReference type="GO" id="GO:0000725">
    <property type="term" value="P:recombinational repair"/>
    <property type="evidence" value="ECO:0007669"/>
    <property type="project" value="TreeGrafter"/>
</dbReference>
<organism evidence="15 16">
    <name type="scientific">Sinobacterium caligoides</name>
    <dbReference type="NCBI Taxonomy" id="933926"/>
    <lineage>
        <taxon>Bacteria</taxon>
        <taxon>Pseudomonadati</taxon>
        <taxon>Pseudomonadota</taxon>
        <taxon>Gammaproteobacteria</taxon>
        <taxon>Cellvibrionales</taxon>
        <taxon>Spongiibacteraceae</taxon>
        <taxon>Sinobacterium</taxon>
    </lineage>
</organism>
<dbReference type="InterPro" id="IPR000212">
    <property type="entry name" value="DNA_helicase_UvrD/REP"/>
</dbReference>
<gene>
    <name evidence="11" type="primary">rep</name>
    <name evidence="15" type="ORF">EDC56_2460</name>
</gene>
<evidence type="ECO:0000256" key="6">
    <source>
        <dbReference type="ARBA" id="ARBA00022840"/>
    </source>
</evidence>
<evidence type="ECO:0000256" key="8">
    <source>
        <dbReference type="ARBA" id="ARBA00023235"/>
    </source>
</evidence>
<dbReference type="CDD" id="cd17932">
    <property type="entry name" value="DEXQc_UvrD"/>
    <property type="match status" value="1"/>
</dbReference>
<evidence type="ECO:0000256" key="9">
    <source>
        <dbReference type="ARBA" id="ARBA00034617"/>
    </source>
</evidence>
<dbReference type="HAMAP" id="MF_01920">
    <property type="entry name" value="Helicase_Rep"/>
    <property type="match status" value="1"/>
</dbReference>
<dbReference type="PROSITE" id="PS51198">
    <property type="entry name" value="UVRD_HELICASE_ATP_BIND"/>
    <property type="match status" value="1"/>
</dbReference>
<dbReference type="OrthoDB" id="9806690at2"/>
<dbReference type="InterPro" id="IPR014017">
    <property type="entry name" value="DNA_helicase_UvrD-like_C"/>
</dbReference>
<keyword evidence="8 11" id="KW-0413">Isomerase</keyword>
<dbReference type="Proteomes" id="UP000275394">
    <property type="component" value="Unassembled WGS sequence"/>
</dbReference>
<evidence type="ECO:0000256" key="4">
    <source>
        <dbReference type="ARBA" id="ARBA00022801"/>
    </source>
</evidence>
<comment type="subunit">
    <text evidence="11">Homodimer.</text>
</comment>
<feature type="binding site" evidence="11">
    <location>
        <position position="280"/>
    </location>
    <ligand>
        <name>ATP</name>
        <dbReference type="ChEBI" id="CHEBI:30616"/>
    </ligand>
</feature>
<comment type="similarity">
    <text evidence="1 11">Belongs to the helicase family. UvrD subfamily.</text>
</comment>
<feature type="domain" description="UvrD-like helicase C-terminal" evidence="14">
    <location>
        <begin position="283"/>
        <end position="567"/>
    </location>
</feature>
<evidence type="ECO:0000259" key="13">
    <source>
        <dbReference type="PROSITE" id="PS51198"/>
    </source>
</evidence>
<evidence type="ECO:0000256" key="10">
    <source>
        <dbReference type="ARBA" id="ARBA00048988"/>
    </source>
</evidence>
<comment type="catalytic activity">
    <reaction evidence="10 11">
        <text>ATP + H2O = ADP + phosphate + H(+)</text>
        <dbReference type="Rhea" id="RHEA:13065"/>
        <dbReference type="ChEBI" id="CHEBI:15377"/>
        <dbReference type="ChEBI" id="CHEBI:15378"/>
        <dbReference type="ChEBI" id="CHEBI:30616"/>
        <dbReference type="ChEBI" id="CHEBI:43474"/>
        <dbReference type="ChEBI" id="CHEBI:456216"/>
        <dbReference type="EC" id="5.6.2.4"/>
    </reaction>
</comment>